<accession>A0A5C3M465</accession>
<sequence length="117" mass="13611">MDYDVRVMANEDWGHAWIRRGARLIVLCLLRTWGVSPELFYPFTHPSSSQCRRCLIPTSIIPPLSSLLCCSVVCYSLRLLMPLTHLFVLSYNPVIKPQRVRVCLSRWERRSVCTIFV</sequence>
<evidence type="ECO:0000313" key="1">
    <source>
        <dbReference type="EMBL" id="TFK35881.1"/>
    </source>
</evidence>
<keyword evidence="2" id="KW-1185">Reference proteome</keyword>
<name>A0A5C3M465_9AGAR</name>
<gene>
    <name evidence="1" type="ORF">BDQ12DRAFT_267152</name>
</gene>
<proteinExistence type="predicted"/>
<dbReference type="EMBL" id="ML213618">
    <property type="protein sequence ID" value="TFK35881.1"/>
    <property type="molecule type" value="Genomic_DNA"/>
</dbReference>
<reference evidence="1 2" key="1">
    <citation type="journal article" date="2019" name="Nat. Ecol. Evol.">
        <title>Megaphylogeny resolves global patterns of mushroom evolution.</title>
        <authorList>
            <person name="Varga T."/>
            <person name="Krizsan K."/>
            <person name="Foldi C."/>
            <person name="Dima B."/>
            <person name="Sanchez-Garcia M."/>
            <person name="Sanchez-Ramirez S."/>
            <person name="Szollosi G.J."/>
            <person name="Szarkandi J.G."/>
            <person name="Papp V."/>
            <person name="Albert L."/>
            <person name="Andreopoulos W."/>
            <person name="Angelini C."/>
            <person name="Antonin V."/>
            <person name="Barry K.W."/>
            <person name="Bougher N.L."/>
            <person name="Buchanan P."/>
            <person name="Buyck B."/>
            <person name="Bense V."/>
            <person name="Catcheside P."/>
            <person name="Chovatia M."/>
            <person name="Cooper J."/>
            <person name="Damon W."/>
            <person name="Desjardin D."/>
            <person name="Finy P."/>
            <person name="Geml J."/>
            <person name="Haridas S."/>
            <person name="Hughes K."/>
            <person name="Justo A."/>
            <person name="Karasinski D."/>
            <person name="Kautmanova I."/>
            <person name="Kiss B."/>
            <person name="Kocsube S."/>
            <person name="Kotiranta H."/>
            <person name="LaButti K.M."/>
            <person name="Lechner B.E."/>
            <person name="Liimatainen K."/>
            <person name="Lipzen A."/>
            <person name="Lukacs Z."/>
            <person name="Mihaltcheva S."/>
            <person name="Morgado L.N."/>
            <person name="Niskanen T."/>
            <person name="Noordeloos M.E."/>
            <person name="Ohm R.A."/>
            <person name="Ortiz-Santana B."/>
            <person name="Ovrebo C."/>
            <person name="Racz N."/>
            <person name="Riley R."/>
            <person name="Savchenko A."/>
            <person name="Shiryaev A."/>
            <person name="Soop K."/>
            <person name="Spirin V."/>
            <person name="Szebenyi C."/>
            <person name="Tomsovsky M."/>
            <person name="Tulloss R.E."/>
            <person name="Uehling J."/>
            <person name="Grigoriev I.V."/>
            <person name="Vagvolgyi C."/>
            <person name="Papp T."/>
            <person name="Martin F.M."/>
            <person name="Miettinen O."/>
            <person name="Hibbett D.S."/>
            <person name="Nagy L.G."/>
        </authorList>
    </citation>
    <scope>NUCLEOTIDE SEQUENCE [LARGE SCALE GENOMIC DNA]</scope>
    <source>
        <strain evidence="1 2">CBS 166.37</strain>
    </source>
</reference>
<organism evidence="1 2">
    <name type="scientific">Crucibulum laeve</name>
    <dbReference type="NCBI Taxonomy" id="68775"/>
    <lineage>
        <taxon>Eukaryota</taxon>
        <taxon>Fungi</taxon>
        <taxon>Dikarya</taxon>
        <taxon>Basidiomycota</taxon>
        <taxon>Agaricomycotina</taxon>
        <taxon>Agaricomycetes</taxon>
        <taxon>Agaricomycetidae</taxon>
        <taxon>Agaricales</taxon>
        <taxon>Agaricineae</taxon>
        <taxon>Nidulariaceae</taxon>
        <taxon>Crucibulum</taxon>
    </lineage>
</organism>
<protein>
    <submittedName>
        <fullName evidence="1">Uncharacterized protein</fullName>
    </submittedName>
</protein>
<dbReference type="Proteomes" id="UP000308652">
    <property type="component" value="Unassembled WGS sequence"/>
</dbReference>
<evidence type="ECO:0000313" key="2">
    <source>
        <dbReference type="Proteomes" id="UP000308652"/>
    </source>
</evidence>
<dbReference type="AlphaFoldDB" id="A0A5C3M465"/>